<feature type="transmembrane region" description="Helical" evidence="6">
    <location>
        <begin position="52"/>
        <end position="70"/>
    </location>
</feature>
<keyword evidence="5 6" id="KW-0472">Membrane</keyword>
<keyword evidence="7" id="KW-1185">Reference proteome</keyword>
<name>A0A8B8CH25_CRAVI</name>
<keyword evidence="4 6" id="KW-1133">Transmembrane helix</keyword>
<reference evidence="8" key="1">
    <citation type="submission" date="2025-08" db="UniProtKB">
        <authorList>
            <consortium name="RefSeq"/>
        </authorList>
    </citation>
    <scope>IDENTIFICATION</scope>
    <source>
        <tissue evidence="8">Whole sample</tissue>
    </source>
</reference>
<feature type="transmembrane region" description="Helical" evidence="6">
    <location>
        <begin position="357"/>
        <end position="385"/>
    </location>
</feature>
<keyword evidence="3 6" id="KW-0812">Transmembrane</keyword>
<dbReference type="PANTHER" id="PTHR12385:SF96">
    <property type="entry name" value="CHOLINE TRANSPORTER-LIKE PROTEIN"/>
    <property type="match status" value="1"/>
</dbReference>
<dbReference type="KEGG" id="cvn:111119334"/>
<comment type="subcellular location">
    <subcellularLocation>
        <location evidence="6">Cell membrane</location>
        <topology evidence="6">Multi-pass membrane protein</topology>
    </subcellularLocation>
    <subcellularLocation>
        <location evidence="1">Membrane</location>
        <topology evidence="1">Multi-pass membrane protein</topology>
    </subcellularLocation>
</comment>
<feature type="transmembrane region" description="Helical" evidence="6">
    <location>
        <begin position="202"/>
        <end position="221"/>
    </location>
</feature>
<gene>
    <name evidence="8" type="primary">LOC111119334</name>
</gene>
<protein>
    <recommendedName>
        <fullName evidence="6">Choline transporter-like protein</fullName>
    </recommendedName>
</protein>
<feature type="transmembrane region" description="Helical" evidence="6">
    <location>
        <begin position="593"/>
        <end position="616"/>
    </location>
</feature>
<feature type="transmembrane region" description="Helical" evidence="6">
    <location>
        <begin position="315"/>
        <end position="336"/>
    </location>
</feature>
<dbReference type="Pfam" id="PF04515">
    <property type="entry name" value="Choline_transpo"/>
    <property type="match status" value="1"/>
</dbReference>
<accession>A0A8B8CH25</accession>
<dbReference type="GO" id="GO:0022857">
    <property type="term" value="F:transmembrane transporter activity"/>
    <property type="evidence" value="ECO:0007669"/>
    <property type="project" value="UniProtKB-UniRule"/>
</dbReference>
<evidence type="ECO:0000256" key="5">
    <source>
        <dbReference type="ARBA" id="ARBA00023136"/>
    </source>
</evidence>
<evidence type="ECO:0000313" key="8">
    <source>
        <dbReference type="RefSeq" id="XP_022315112.1"/>
    </source>
</evidence>
<dbReference type="OrthoDB" id="420519at2759"/>
<evidence type="ECO:0000256" key="6">
    <source>
        <dbReference type="RuleBase" id="RU368066"/>
    </source>
</evidence>
<proteinExistence type="inferred from homology"/>
<feature type="transmembrane region" description="Helical" evidence="6">
    <location>
        <begin position="464"/>
        <end position="486"/>
    </location>
</feature>
<dbReference type="InterPro" id="IPR007603">
    <property type="entry name" value="Choline_transptr-like"/>
</dbReference>
<dbReference type="AlphaFoldDB" id="A0A8B8CH25"/>
<dbReference type="RefSeq" id="XP_022315112.1">
    <property type="nucleotide sequence ID" value="XM_022459404.1"/>
</dbReference>
<organism evidence="7 8">
    <name type="scientific">Crassostrea virginica</name>
    <name type="common">Eastern oyster</name>
    <dbReference type="NCBI Taxonomy" id="6565"/>
    <lineage>
        <taxon>Eukaryota</taxon>
        <taxon>Metazoa</taxon>
        <taxon>Spiralia</taxon>
        <taxon>Lophotrochozoa</taxon>
        <taxon>Mollusca</taxon>
        <taxon>Bivalvia</taxon>
        <taxon>Autobranchia</taxon>
        <taxon>Pteriomorphia</taxon>
        <taxon>Ostreida</taxon>
        <taxon>Ostreoidea</taxon>
        <taxon>Ostreidae</taxon>
        <taxon>Crassostrea</taxon>
    </lineage>
</organism>
<feature type="transmembrane region" description="Helical" evidence="6">
    <location>
        <begin position="269"/>
        <end position="289"/>
    </location>
</feature>
<evidence type="ECO:0000256" key="3">
    <source>
        <dbReference type="ARBA" id="ARBA00022692"/>
    </source>
</evidence>
<dbReference type="PANTHER" id="PTHR12385">
    <property type="entry name" value="CHOLINE TRANSPORTER-LIKE (SLC FAMILY 44)"/>
    <property type="match status" value="1"/>
</dbReference>
<feature type="transmembrane region" description="Helical" evidence="6">
    <location>
        <begin position="413"/>
        <end position="443"/>
    </location>
</feature>
<feature type="transmembrane region" description="Helical" evidence="6">
    <location>
        <begin position="561"/>
        <end position="581"/>
    </location>
</feature>
<dbReference type="Proteomes" id="UP000694844">
    <property type="component" value="Chromosome 2"/>
</dbReference>
<evidence type="ECO:0000313" key="7">
    <source>
        <dbReference type="Proteomes" id="UP000694844"/>
    </source>
</evidence>
<comment type="similarity">
    <text evidence="2 6">Belongs to the CTL (choline transporter-like) family.</text>
</comment>
<evidence type="ECO:0000256" key="4">
    <source>
        <dbReference type="ARBA" id="ARBA00022989"/>
    </source>
</evidence>
<dbReference type="GeneID" id="111119334"/>
<feature type="transmembrane region" description="Helical" evidence="6">
    <location>
        <begin position="241"/>
        <end position="262"/>
    </location>
</feature>
<comment type="function">
    <text evidence="6">Choline transporter.</text>
</comment>
<sequence>MVCTRYPITKMSCSSCCGKKARTTKVKPFKEDDDDWPELTDGPLVNRQCRDVVFLVIFVMYLGGMAYVAYRGISQGDPYRLIYGVDSWGNVCDRKNEPILGIPLSGRDMVGKMRTLHLDGNYYSELLKTHIIPSVSTDPDIVVCLSTCPNETLSTSEVDAYMVRTNVSLCRYDITSYVSDDNKCLKPVAPHTSVFYRCIPDAVVTLVKGMSGSFTSLLSGISGGSFTQKVISDLKNTWLEMVYLAVIALGTSLMVVILMWLLAAIIIWMLIFVVIVFSIGATGYCWYNWYHFDTRYQGLPADQQTEAEKERTQTWLVYSAVTSAVTLVLLLVLLIMRKRIQLVVQLFKEAGKALKCVPFLLLQPIWTLLILVAAVLALVVIAMYIETSGLPAVNNQTQTVTYEMEEAWTYVRWYHIFGFLWISAFIVACQDFVIASAISTWYFKRDKSSLGCPILTGIWRIIRYHMGSIAFGSFIIAVVRLARMILAYIQSRLRGKSGAVVDFVLKVLQCCLWCFEKFLAYLNRNAYIEIAMFGHSFCTGAKKAFLLILENALRVAAINSIGDFVLFLGKLSTVAVVLVVGNQFFQGHEDINFVFVPITVSCAFAYAISHCFLLVYEITIDTIFLCFCEDCKENDGISKPYFMSRDLLIYLQNTSKMLLSEKEGKKGKKEEMELQNV</sequence>
<evidence type="ECO:0000256" key="2">
    <source>
        <dbReference type="ARBA" id="ARBA00007168"/>
    </source>
</evidence>
<evidence type="ECO:0000256" key="1">
    <source>
        <dbReference type="ARBA" id="ARBA00004141"/>
    </source>
</evidence>
<dbReference type="GO" id="GO:0005886">
    <property type="term" value="C:plasma membrane"/>
    <property type="evidence" value="ECO:0007669"/>
    <property type="project" value="UniProtKB-SubCell"/>
</dbReference>